<reference evidence="5 6" key="1">
    <citation type="submission" date="2015-01" db="EMBL/GenBank/DDBJ databases">
        <title>The Genome Sequence of Ochroconis gallopava CBS43764.</title>
        <authorList>
            <consortium name="The Broad Institute Genomics Platform"/>
            <person name="Cuomo C."/>
            <person name="de Hoog S."/>
            <person name="Gorbushina A."/>
            <person name="Stielow B."/>
            <person name="Teixiera M."/>
            <person name="Abouelleil A."/>
            <person name="Chapman S.B."/>
            <person name="Priest M."/>
            <person name="Young S.K."/>
            <person name="Wortman J."/>
            <person name="Nusbaum C."/>
            <person name="Birren B."/>
        </authorList>
    </citation>
    <scope>NUCLEOTIDE SEQUENCE [LARGE SCALE GENOMIC DNA]</scope>
    <source>
        <strain evidence="5 6">CBS 43764</strain>
    </source>
</reference>
<evidence type="ECO:0000313" key="6">
    <source>
        <dbReference type="Proteomes" id="UP000053259"/>
    </source>
</evidence>
<dbReference type="HOGENOM" id="CLU_015532_0_0_1"/>
<dbReference type="Gene3D" id="1.25.10.10">
    <property type="entry name" value="Leucine-rich Repeat Variant"/>
    <property type="match status" value="1"/>
</dbReference>
<feature type="region of interest" description="Disordered" evidence="4">
    <location>
        <begin position="404"/>
        <end position="426"/>
    </location>
</feature>
<evidence type="ECO:0000256" key="4">
    <source>
        <dbReference type="SAM" id="MobiDB-lite"/>
    </source>
</evidence>
<dbReference type="Proteomes" id="UP000053259">
    <property type="component" value="Unassembled WGS sequence"/>
</dbReference>
<evidence type="ECO:0000256" key="1">
    <source>
        <dbReference type="ARBA" id="ARBA00009049"/>
    </source>
</evidence>
<dbReference type="VEuPathDB" id="FungiDB:PV09_04496"/>
<dbReference type="PANTHER" id="PTHR12425">
    <property type="entry name" value="SYNEMBRYN"/>
    <property type="match status" value="1"/>
</dbReference>
<evidence type="ECO:0000313" key="5">
    <source>
        <dbReference type="EMBL" id="KIW04185.1"/>
    </source>
</evidence>
<evidence type="ECO:0000256" key="3">
    <source>
        <dbReference type="ARBA" id="ARBA00023186"/>
    </source>
</evidence>
<dbReference type="GO" id="GO:0001965">
    <property type="term" value="F:G-protein alpha-subunit binding"/>
    <property type="evidence" value="ECO:0007669"/>
    <property type="project" value="TreeGrafter"/>
</dbReference>
<dbReference type="InterPro" id="IPR016024">
    <property type="entry name" value="ARM-type_fold"/>
</dbReference>
<dbReference type="GeneID" id="27312469"/>
<sequence length="474" mass="52220">MASDASTGAGQAKLDAVTTLLDKLSLDLKDKHLKPNERDQFLEQLKVFGRDPSNADPIFTKQGVSTLAQHAFESNSPTTSREALRCLANALLLKEATRQILVDCGAAPKLAEKLKTDSTEDEFLVSRILFLLTYGTNVDFEKLIKENGLADSVNKCISRHAKRYSSTMRLLSHSSPMDDMALNETAKLIFNITHFYPDLGLQFSKSIPPLVEIMRKSKIRTPPLDPPLCAVINALINLDLAEKSGGLLGRDALFPALDQKGNAEHLINILDAAISSYTSSELEQLAAPVITLIRKVYQIAPENVKKYMEFLLLPTDAERNKPLGKSDTLSSRLLNLSSSSTSATLRNSIYGMLFELSGENADTFVRNVGYGFAAGFLMSQNMPIPQSAGEAFAGTADGSPINPITGQKIEHEPKDEGPPMTKEEKEREAERLFVLFERLKKTGVVDVENPVAKAMQEGRFEELPDDYDEEDEKP</sequence>
<protein>
    <recommendedName>
        <fullName evidence="7">Synembryn-A</fullName>
    </recommendedName>
</protein>
<dbReference type="OrthoDB" id="5585685at2759"/>
<proteinExistence type="inferred from homology"/>
<dbReference type="GO" id="GO:0007186">
    <property type="term" value="P:G protein-coupled receptor signaling pathway"/>
    <property type="evidence" value="ECO:0007669"/>
    <property type="project" value="TreeGrafter"/>
</dbReference>
<keyword evidence="6" id="KW-1185">Reference proteome</keyword>
<dbReference type="GO" id="GO:0005085">
    <property type="term" value="F:guanyl-nucleotide exchange factor activity"/>
    <property type="evidence" value="ECO:0007669"/>
    <property type="project" value="UniProtKB-KW"/>
</dbReference>
<name>A0A0D2ACF4_9PEZI</name>
<evidence type="ECO:0008006" key="7">
    <source>
        <dbReference type="Google" id="ProtNLM"/>
    </source>
</evidence>
<dbReference type="PANTHER" id="PTHR12425:SF5">
    <property type="entry name" value="SYNEMBRYN"/>
    <property type="match status" value="1"/>
</dbReference>
<keyword evidence="3" id="KW-0143">Chaperone</keyword>
<dbReference type="EMBL" id="KN847541">
    <property type="protein sequence ID" value="KIW04185.1"/>
    <property type="molecule type" value="Genomic_DNA"/>
</dbReference>
<comment type="similarity">
    <text evidence="1">Belongs to the synembryn family.</text>
</comment>
<dbReference type="GO" id="GO:0005737">
    <property type="term" value="C:cytoplasm"/>
    <property type="evidence" value="ECO:0007669"/>
    <property type="project" value="TreeGrafter"/>
</dbReference>
<accession>A0A0D2ACF4</accession>
<keyword evidence="2" id="KW-0344">Guanine-nucleotide releasing factor</keyword>
<evidence type="ECO:0000256" key="2">
    <source>
        <dbReference type="ARBA" id="ARBA00022658"/>
    </source>
</evidence>
<dbReference type="InParanoid" id="A0A0D2ACF4"/>
<dbReference type="InterPro" id="IPR011989">
    <property type="entry name" value="ARM-like"/>
</dbReference>
<feature type="compositionally biased region" description="Basic and acidic residues" evidence="4">
    <location>
        <begin position="408"/>
        <end position="426"/>
    </location>
</feature>
<dbReference type="InterPro" id="IPR019318">
    <property type="entry name" value="Gua_nucleotide_exch_fac_Ric8"/>
</dbReference>
<dbReference type="RefSeq" id="XP_016214054.1">
    <property type="nucleotide sequence ID" value="XM_016357852.1"/>
</dbReference>
<dbReference type="AlphaFoldDB" id="A0A0D2ACF4"/>
<dbReference type="SUPFAM" id="SSF48371">
    <property type="entry name" value="ARM repeat"/>
    <property type="match status" value="1"/>
</dbReference>
<dbReference type="Pfam" id="PF10165">
    <property type="entry name" value="Ric8"/>
    <property type="match status" value="1"/>
</dbReference>
<gene>
    <name evidence="5" type="ORF">PV09_04496</name>
</gene>
<organism evidence="5 6">
    <name type="scientific">Verruconis gallopava</name>
    <dbReference type="NCBI Taxonomy" id="253628"/>
    <lineage>
        <taxon>Eukaryota</taxon>
        <taxon>Fungi</taxon>
        <taxon>Dikarya</taxon>
        <taxon>Ascomycota</taxon>
        <taxon>Pezizomycotina</taxon>
        <taxon>Dothideomycetes</taxon>
        <taxon>Pleosporomycetidae</taxon>
        <taxon>Venturiales</taxon>
        <taxon>Sympoventuriaceae</taxon>
        <taxon>Verruconis</taxon>
    </lineage>
</organism>